<dbReference type="Proteomes" id="UP000193144">
    <property type="component" value="Unassembled WGS sequence"/>
</dbReference>
<organism evidence="9 10">
    <name type="scientific">Clohesyomyces aquaticus</name>
    <dbReference type="NCBI Taxonomy" id="1231657"/>
    <lineage>
        <taxon>Eukaryota</taxon>
        <taxon>Fungi</taxon>
        <taxon>Dikarya</taxon>
        <taxon>Ascomycota</taxon>
        <taxon>Pezizomycotina</taxon>
        <taxon>Dothideomycetes</taxon>
        <taxon>Pleosporomycetidae</taxon>
        <taxon>Pleosporales</taxon>
        <taxon>Lindgomycetaceae</taxon>
        <taxon>Clohesyomyces</taxon>
    </lineage>
</organism>
<evidence type="ECO:0000256" key="3">
    <source>
        <dbReference type="ARBA" id="ARBA00022771"/>
    </source>
</evidence>
<feature type="region of interest" description="Disordered" evidence="7">
    <location>
        <begin position="345"/>
        <end position="411"/>
    </location>
</feature>
<dbReference type="AlphaFoldDB" id="A0A1Y2A634"/>
<feature type="region of interest" description="Disordered" evidence="7">
    <location>
        <begin position="1"/>
        <end position="66"/>
    </location>
</feature>
<feature type="compositionally biased region" description="Low complexity" evidence="7">
    <location>
        <begin position="20"/>
        <end position="32"/>
    </location>
</feature>
<dbReference type="InterPro" id="IPR011011">
    <property type="entry name" value="Znf_FYVE_PHD"/>
</dbReference>
<keyword evidence="3 6" id="KW-0863">Zinc-finger</keyword>
<dbReference type="InterPro" id="IPR019786">
    <property type="entry name" value="Zinc_finger_PHD-type_CS"/>
</dbReference>
<keyword evidence="5" id="KW-0539">Nucleus</keyword>
<dbReference type="STRING" id="1231657.A0A1Y2A634"/>
<dbReference type="GO" id="GO:0003677">
    <property type="term" value="F:DNA binding"/>
    <property type="evidence" value="ECO:0007669"/>
    <property type="project" value="TreeGrafter"/>
</dbReference>
<proteinExistence type="predicted"/>
<dbReference type="PROSITE" id="PS01359">
    <property type="entry name" value="ZF_PHD_1"/>
    <property type="match status" value="1"/>
</dbReference>
<dbReference type="PANTHER" id="PTHR12628">
    <property type="entry name" value="POLYCOMB-LIKE TRANSCRIPTION FACTOR"/>
    <property type="match status" value="1"/>
</dbReference>
<protein>
    <recommendedName>
        <fullName evidence="8">PHD-type domain-containing protein</fullName>
    </recommendedName>
</protein>
<feature type="compositionally biased region" description="Polar residues" evidence="7">
    <location>
        <begin position="376"/>
        <end position="408"/>
    </location>
</feature>
<dbReference type="PROSITE" id="PS50016">
    <property type="entry name" value="ZF_PHD_2"/>
    <property type="match status" value="1"/>
</dbReference>
<dbReference type="EMBL" id="MCFA01000010">
    <property type="protein sequence ID" value="ORY17787.1"/>
    <property type="molecule type" value="Genomic_DNA"/>
</dbReference>
<feature type="region of interest" description="Disordered" evidence="7">
    <location>
        <begin position="488"/>
        <end position="507"/>
    </location>
</feature>
<sequence>MSAPNAPAGQCSAGNSSSKPPTTTPDLTTAPAQSSTSALPGWTSQTAAAAPSTGAPPASFPQFSASTAEILKRLQANAGNQTSTGGTSSAAFEAKKAEVMKNYVTSDNLPTPPPIAGTGRRGRGGRIGTPSGLKTELGGGTPGAGSTPTSGRGSGRGRGRGRGGGRGGKRKRAESYESDDHDSDISTSYTPLPTKTKSGRNVNKPTAFVPTIPEPSPGVKRRKSTKTILAAQCKTCHRGTDPGNNRIVFCDVCSTAYHQYCHDPPIDNEVVTVLEKEWLCGPCERAKQTVVEGVEGLTAVEGLSIEEKRIYLSTLPSPRLVALLLHATIRHPELPIFPPNIRDLLPELPRPNSTTQRSATNTNPTAPSSFQPPTPQNTTAVPPSITSPTNGLGSTGGTPRSQNIATDSSDMDPAEAQLLGEIRSHTVVEHAPILTGNANMSSSSLLKPQAQPQNHPQNQPHPFPTTATPTATVTATGTIDPITQIDELDDGYDTDPPAHYPKAGNGLARTLRPESEDLQWLVDDNFEVFSHGWKGDGTGVGADANMNGSL</sequence>
<dbReference type="InterPro" id="IPR013083">
    <property type="entry name" value="Znf_RING/FYVE/PHD"/>
</dbReference>
<keyword evidence="2" id="KW-0479">Metal-binding</keyword>
<gene>
    <name evidence="9" type="ORF">BCR34DRAFT_596660</name>
</gene>
<dbReference type="Pfam" id="PF00628">
    <property type="entry name" value="PHD"/>
    <property type="match status" value="1"/>
</dbReference>
<accession>A0A1Y2A634</accession>
<dbReference type="InterPro" id="IPR001965">
    <property type="entry name" value="Znf_PHD"/>
</dbReference>
<evidence type="ECO:0000256" key="4">
    <source>
        <dbReference type="ARBA" id="ARBA00022833"/>
    </source>
</evidence>
<dbReference type="GO" id="GO:0045814">
    <property type="term" value="P:negative regulation of gene expression, epigenetic"/>
    <property type="evidence" value="ECO:0007669"/>
    <property type="project" value="TreeGrafter"/>
</dbReference>
<dbReference type="OrthoDB" id="5863171at2759"/>
<evidence type="ECO:0000313" key="10">
    <source>
        <dbReference type="Proteomes" id="UP000193144"/>
    </source>
</evidence>
<feature type="region of interest" description="Disordered" evidence="7">
    <location>
        <begin position="103"/>
        <end position="223"/>
    </location>
</feature>
<feature type="compositionally biased region" description="Polar residues" evidence="7">
    <location>
        <begin position="351"/>
        <end position="369"/>
    </location>
</feature>
<reference evidence="9 10" key="1">
    <citation type="submission" date="2016-07" db="EMBL/GenBank/DDBJ databases">
        <title>Pervasive Adenine N6-methylation of Active Genes in Fungi.</title>
        <authorList>
            <consortium name="DOE Joint Genome Institute"/>
            <person name="Mondo S.J."/>
            <person name="Dannebaum R.O."/>
            <person name="Kuo R.C."/>
            <person name="Labutti K."/>
            <person name="Haridas S."/>
            <person name="Kuo A."/>
            <person name="Salamov A."/>
            <person name="Ahrendt S.R."/>
            <person name="Lipzen A."/>
            <person name="Sullivan W."/>
            <person name="Andreopoulos W.B."/>
            <person name="Clum A."/>
            <person name="Lindquist E."/>
            <person name="Daum C."/>
            <person name="Ramamoorthy G.K."/>
            <person name="Gryganskyi A."/>
            <person name="Culley D."/>
            <person name="Magnuson J.K."/>
            <person name="James T.Y."/>
            <person name="O'Malley M.A."/>
            <person name="Stajich J.E."/>
            <person name="Spatafora J.W."/>
            <person name="Visel A."/>
            <person name="Grigoriev I.V."/>
        </authorList>
    </citation>
    <scope>NUCLEOTIDE SEQUENCE [LARGE SCALE GENOMIC DNA]</scope>
    <source>
        <strain evidence="9 10">CBS 115471</strain>
    </source>
</reference>
<evidence type="ECO:0000313" key="9">
    <source>
        <dbReference type="EMBL" id="ORY17787.1"/>
    </source>
</evidence>
<dbReference type="GO" id="GO:0005634">
    <property type="term" value="C:nucleus"/>
    <property type="evidence" value="ECO:0007669"/>
    <property type="project" value="UniProtKB-SubCell"/>
</dbReference>
<keyword evidence="4" id="KW-0862">Zinc</keyword>
<dbReference type="GO" id="GO:0003682">
    <property type="term" value="F:chromatin binding"/>
    <property type="evidence" value="ECO:0007669"/>
    <property type="project" value="TreeGrafter"/>
</dbReference>
<dbReference type="Gene3D" id="3.30.40.10">
    <property type="entry name" value="Zinc/RING finger domain, C3HC4 (zinc finger)"/>
    <property type="match status" value="1"/>
</dbReference>
<comment type="subcellular location">
    <subcellularLocation>
        <location evidence="1">Nucleus</location>
    </subcellularLocation>
</comment>
<feature type="compositionally biased region" description="Basic residues" evidence="7">
    <location>
        <begin position="155"/>
        <end position="172"/>
    </location>
</feature>
<evidence type="ECO:0000256" key="7">
    <source>
        <dbReference type="SAM" id="MobiDB-lite"/>
    </source>
</evidence>
<evidence type="ECO:0000256" key="2">
    <source>
        <dbReference type="ARBA" id="ARBA00022723"/>
    </source>
</evidence>
<evidence type="ECO:0000259" key="8">
    <source>
        <dbReference type="PROSITE" id="PS50016"/>
    </source>
</evidence>
<feature type="compositionally biased region" description="Low complexity" evidence="7">
    <location>
        <begin position="43"/>
        <end position="57"/>
    </location>
</feature>
<evidence type="ECO:0000256" key="5">
    <source>
        <dbReference type="ARBA" id="ARBA00023242"/>
    </source>
</evidence>
<name>A0A1Y2A634_9PLEO</name>
<dbReference type="SUPFAM" id="SSF57903">
    <property type="entry name" value="FYVE/PHD zinc finger"/>
    <property type="match status" value="1"/>
</dbReference>
<feature type="compositionally biased region" description="Polar residues" evidence="7">
    <location>
        <begin position="185"/>
        <end position="204"/>
    </location>
</feature>
<dbReference type="CDD" id="cd15502">
    <property type="entry name" value="PHD_Phf1p_Phf2p_like"/>
    <property type="match status" value="1"/>
</dbReference>
<dbReference type="PANTHER" id="PTHR12628:SF10">
    <property type="entry name" value="HOMEOBOX DOMAIN-CONTAINING PROTEIN"/>
    <property type="match status" value="1"/>
</dbReference>
<evidence type="ECO:0000256" key="1">
    <source>
        <dbReference type="ARBA" id="ARBA00004123"/>
    </source>
</evidence>
<feature type="domain" description="PHD-type" evidence="8">
    <location>
        <begin position="230"/>
        <end position="286"/>
    </location>
</feature>
<keyword evidence="10" id="KW-1185">Reference proteome</keyword>
<feature type="compositionally biased region" description="Low complexity" evidence="7">
    <location>
        <begin position="448"/>
        <end position="471"/>
    </location>
</feature>
<dbReference type="GO" id="GO:0008270">
    <property type="term" value="F:zinc ion binding"/>
    <property type="evidence" value="ECO:0007669"/>
    <property type="project" value="UniProtKB-KW"/>
</dbReference>
<comment type="caution">
    <text evidence="9">The sequence shown here is derived from an EMBL/GenBank/DDBJ whole genome shotgun (WGS) entry which is preliminary data.</text>
</comment>
<dbReference type="InterPro" id="IPR019787">
    <property type="entry name" value="Znf_PHD-finger"/>
</dbReference>
<evidence type="ECO:0000256" key="6">
    <source>
        <dbReference type="PROSITE-ProRule" id="PRU00146"/>
    </source>
</evidence>
<feature type="region of interest" description="Disordered" evidence="7">
    <location>
        <begin position="438"/>
        <end position="471"/>
    </location>
</feature>
<dbReference type="SMART" id="SM00249">
    <property type="entry name" value="PHD"/>
    <property type="match status" value="1"/>
</dbReference>